<dbReference type="AlphaFoldDB" id="A0A517DWS7"/>
<dbReference type="NCBIfam" id="TIGR03185">
    <property type="entry name" value="DNA_S_dndD"/>
    <property type="match status" value="1"/>
</dbReference>
<dbReference type="PANTHER" id="PTHR32182:SF0">
    <property type="entry name" value="DNA REPLICATION AND REPAIR PROTEIN RECF"/>
    <property type="match status" value="1"/>
</dbReference>
<evidence type="ECO:0000313" key="4">
    <source>
        <dbReference type="Proteomes" id="UP000320776"/>
    </source>
</evidence>
<dbReference type="GO" id="GO:0016887">
    <property type="term" value="F:ATP hydrolysis activity"/>
    <property type="evidence" value="ECO:0007669"/>
    <property type="project" value="InterPro"/>
</dbReference>
<dbReference type="Pfam" id="PF13476">
    <property type="entry name" value="AAA_23"/>
    <property type="match status" value="1"/>
</dbReference>
<dbReference type="EMBL" id="CP036259">
    <property type="protein sequence ID" value="QDR81809.1"/>
    <property type="molecule type" value="Genomic_DNA"/>
</dbReference>
<proteinExistence type="predicted"/>
<name>A0A517DWS7_9FIRM</name>
<dbReference type="InterPro" id="IPR027417">
    <property type="entry name" value="P-loop_NTPase"/>
</dbReference>
<dbReference type="REBASE" id="345436">
    <property type="entry name" value="M.Ste4440DndDP"/>
</dbReference>
<dbReference type="KEGG" id="sted:SPTER_32230"/>
<feature type="coiled-coil region" evidence="1">
    <location>
        <begin position="469"/>
        <end position="496"/>
    </location>
</feature>
<feature type="coiled-coil region" evidence="1">
    <location>
        <begin position="200"/>
        <end position="255"/>
    </location>
</feature>
<feature type="domain" description="Rad50/SbcC-type AAA" evidence="2">
    <location>
        <begin position="5"/>
        <end position="282"/>
    </location>
</feature>
<gene>
    <name evidence="3" type="ORF">SPTER_32230</name>
</gene>
<sequence length="730" mass="85607">MIINKICLCNFGSFEGTVNLDIAVNSEFQNVVLVGGKNGAGKTTLFTAIKLALYGPVAFGYDSTTSSYYRRMKKLINKNSLGKPDLNTYVELNFDLEEERDLANYKLIRQWNYEEQKLIEKFCVYRNGEILNIEERESFESYLKILIPPQLFDLFFFDGEKISDFFLEGNSAKNLREALLVLCGYDTFDIMKNNFRRFIHQEHDYSLNEEETNVARLKNELDNNEKSIILEKVKISDLQAEIEKTEEEERQLEKDFRKAGGLLAQEITQLKNEIYREEKNREEKHEWLKEFANNYLPFIIVNPLISEVKNQIIKENKYQKYIAVKETLDESFISRIIQDQVNNSNIRIVDSYDQDCANVFSRILSEHIDERLKPNFDLNSFELIHNLSHDNEEKVLELIRIIEGMDINIITDTKLDITRSLAKTQKLKKKLEFSEKNNEELSAYSLFIEEKKEKIRTLIMDKGKAEIYLETLIEQNKELKVRLNKAQEILESVRKDKSIYLLCNKSYEMLSDFIPMLIKDKLSDIKKNFMYMFKQLISKDNYVDEIEIDEDFNVTLYRRSNMRMDKLGNIIEKIGLEAFSTQIGELCVKELIITLGISKKTELEKNLVGYEGNQEVTVPIKVDIKEFSKGEQQIYIMSLYWALVKISNNRVPFIIDTPYARIDSVHRANITTRFFPSLSSQVLVLSTDEEVNQDYYKILKPHIAKEFLIAYSDTEQRTLLDEKYFFEVAS</sequence>
<dbReference type="GO" id="GO:0006302">
    <property type="term" value="P:double-strand break repair"/>
    <property type="evidence" value="ECO:0007669"/>
    <property type="project" value="InterPro"/>
</dbReference>
<evidence type="ECO:0000313" key="3">
    <source>
        <dbReference type="EMBL" id="QDR81809.1"/>
    </source>
</evidence>
<dbReference type="RefSeq" id="WP_170233299.1">
    <property type="nucleotide sequence ID" value="NZ_CP036259.1"/>
</dbReference>
<accession>A0A517DWS7</accession>
<evidence type="ECO:0000256" key="1">
    <source>
        <dbReference type="SAM" id="Coils"/>
    </source>
</evidence>
<keyword evidence="1" id="KW-0175">Coiled coil</keyword>
<dbReference type="InterPro" id="IPR017599">
    <property type="entry name" value="DNA_S_DndD"/>
</dbReference>
<dbReference type="Proteomes" id="UP000320776">
    <property type="component" value="Chromosome"/>
</dbReference>
<dbReference type="InterPro" id="IPR038729">
    <property type="entry name" value="Rad50/SbcC_AAA"/>
</dbReference>
<dbReference type="GO" id="GO:0000731">
    <property type="term" value="P:DNA synthesis involved in DNA repair"/>
    <property type="evidence" value="ECO:0007669"/>
    <property type="project" value="TreeGrafter"/>
</dbReference>
<reference evidence="3 4" key="1">
    <citation type="submission" date="2019-02" db="EMBL/GenBank/DDBJ databases">
        <title>Closed genome of Sporomusa termitida DSM 4440.</title>
        <authorList>
            <person name="Poehlein A."/>
            <person name="Daniel R."/>
        </authorList>
    </citation>
    <scope>NUCLEOTIDE SEQUENCE [LARGE SCALE GENOMIC DNA]</scope>
    <source>
        <strain evidence="3 4">DSM 4440</strain>
    </source>
</reference>
<keyword evidence="4" id="KW-1185">Reference proteome</keyword>
<dbReference type="SUPFAM" id="SSF52540">
    <property type="entry name" value="P-loop containing nucleoside triphosphate hydrolases"/>
    <property type="match status" value="1"/>
</dbReference>
<dbReference type="PANTHER" id="PTHR32182">
    <property type="entry name" value="DNA REPLICATION AND REPAIR PROTEIN RECF"/>
    <property type="match status" value="1"/>
</dbReference>
<evidence type="ECO:0000259" key="2">
    <source>
        <dbReference type="Pfam" id="PF13476"/>
    </source>
</evidence>
<protein>
    <submittedName>
        <fullName evidence="3">DNA sulfur modification protein DndD</fullName>
    </submittedName>
</protein>
<dbReference type="Gene3D" id="3.40.50.300">
    <property type="entry name" value="P-loop containing nucleotide triphosphate hydrolases"/>
    <property type="match status" value="2"/>
</dbReference>
<organism evidence="3 4">
    <name type="scientific">Sporomusa termitida</name>
    <dbReference type="NCBI Taxonomy" id="2377"/>
    <lineage>
        <taxon>Bacteria</taxon>
        <taxon>Bacillati</taxon>
        <taxon>Bacillota</taxon>
        <taxon>Negativicutes</taxon>
        <taxon>Selenomonadales</taxon>
        <taxon>Sporomusaceae</taxon>
        <taxon>Sporomusa</taxon>
    </lineage>
</organism>